<dbReference type="Pfam" id="PF17653">
    <property type="entry name" value="DUF5522"/>
    <property type="match status" value="1"/>
</dbReference>
<evidence type="ECO:0000313" key="3">
    <source>
        <dbReference type="Proteomes" id="UP000675881"/>
    </source>
</evidence>
<evidence type="ECO:0000313" key="1">
    <source>
        <dbReference type="EMBL" id="CAF2827666.1"/>
    </source>
</evidence>
<evidence type="ECO:0000313" key="2">
    <source>
        <dbReference type="EMBL" id="CDW35543.1"/>
    </source>
</evidence>
<keyword evidence="3" id="KW-1185">Reference proteome</keyword>
<dbReference type="EMBL" id="HG994592">
    <property type="protein sequence ID" value="CAF2827666.1"/>
    <property type="molecule type" value="Genomic_DNA"/>
</dbReference>
<name>A0A0K2UBD1_LEPSM</name>
<proteinExistence type="predicted"/>
<dbReference type="AlphaFoldDB" id="A0A0K2UBD1"/>
<organism evidence="2">
    <name type="scientific">Lepeophtheirus salmonis</name>
    <name type="common">Salmon louse</name>
    <name type="synonym">Caligus salmonis</name>
    <dbReference type="NCBI Taxonomy" id="72036"/>
    <lineage>
        <taxon>Eukaryota</taxon>
        <taxon>Metazoa</taxon>
        <taxon>Ecdysozoa</taxon>
        <taxon>Arthropoda</taxon>
        <taxon>Crustacea</taxon>
        <taxon>Multicrustacea</taxon>
        <taxon>Hexanauplia</taxon>
        <taxon>Copepoda</taxon>
        <taxon>Siphonostomatoida</taxon>
        <taxon>Caligidae</taxon>
        <taxon>Lepeophtheirus</taxon>
    </lineage>
</organism>
<dbReference type="EMBL" id="HACA01018182">
    <property type="protein sequence ID" value="CDW35543.1"/>
    <property type="molecule type" value="Transcribed_RNA"/>
</dbReference>
<reference evidence="2" key="1">
    <citation type="submission" date="2014-05" db="EMBL/GenBank/DDBJ databases">
        <authorList>
            <person name="Chronopoulou M."/>
        </authorList>
    </citation>
    <scope>NUCLEOTIDE SEQUENCE</scope>
    <source>
        <tissue evidence="2">Whole organism</tissue>
    </source>
</reference>
<dbReference type="PANTHER" id="PTHR21037">
    <property type="entry name" value="39S RIBOSOMAL PROTEIN L14, MITOCHONDRIAL"/>
    <property type="match status" value="1"/>
</dbReference>
<dbReference type="InterPro" id="IPR040807">
    <property type="entry name" value="DUF5522"/>
</dbReference>
<sequence length="128" mass="15292">MILFTQRLKHKIPYLPRYYSSSTQDKENLGQNLKRDYLNFEKKFTQNLDLEYLSPRELTIHNAHALAISKGHYTYDDPETGLRVMSRMIHFYRARCCGNACRHCIYNFENAPDELKMGKRFNTSFWTD</sequence>
<dbReference type="Proteomes" id="UP000675881">
    <property type="component" value="Chromosome 13"/>
</dbReference>
<protein>
    <submittedName>
        <fullName evidence="1">(salmon louse) hypothetical protein</fullName>
    </submittedName>
    <submittedName>
        <fullName evidence="2">Putative LOC101863745 [Aplysia californica]</fullName>
    </submittedName>
</protein>
<gene>
    <name evidence="1" type="ORF">LSAA_3904</name>
</gene>
<accession>A0A0K2UBD1</accession>
<dbReference type="PANTHER" id="PTHR21037:SF2">
    <property type="entry name" value="SIMILAR TO NOVEL PROTEIN"/>
    <property type="match status" value="1"/>
</dbReference>
<reference evidence="1" key="2">
    <citation type="submission" date="2021-02" db="EMBL/GenBank/DDBJ databases">
        <authorList>
            <person name="Bekaert M."/>
        </authorList>
    </citation>
    <scope>NUCLEOTIDE SEQUENCE</scope>
    <source>
        <strain evidence="1">IoA-00</strain>
    </source>
</reference>